<dbReference type="AlphaFoldDB" id="A0AA38RIT3"/>
<keyword evidence="3" id="KW-1185">Reference proteome</keyword>
<evidence type="ECO:0000313" key="2">
    <source>
        <dbReference type="EMBL" id="KAJ9133173.1"/>
    </source>
</evidence>
<reference evidence="2" key="1">
    <citation type="submission" date="2022-07" db="EMBL/GenBank/DDBJ databases">
        <title>Fungi with potential for degradation of polypropylene.</title>
        <authorList>
            <person name="Gostincar C."/>
        </authorList>
    </citation>
    <scope>NUCLEOTIDE SEQUENCE</scope>
    <source>
        <strain evidence="2">EXF-13308</strain>
    </source>
</reference>
<dbReference type="EMBL" id="JANBVO010000052">
    <property type="protein sequence ID" value="KAJ9133173.1"/>
    <property type="molecule type" value="Genomic_DNA"/>
</dbReference>
<organism evidence="2 3">
    <name type="scientific">Pleurostoma richardsiae</name>
    <dbReference type="NCBI Taxonomy" id="41990"/>
    <lineage>
        <taxon>Eukaryota</taxon>
        <taxon>Fungi</taxon>
        <taxon>Dikarya</taxon>
        <taxon>Ascomycota</taxon>
        <taxon>Pezizomycotina</taxon>
        <taxon>Sordariomycetes</taxon>
        <taxon>Sordariomycetidae</taxon>
        <taxon>Calosphaeriales</taxon>
        <taxon>Pleurostomataceae</taxon>
        <taxon>Pleurostoma</taxon>
    </lineage>
</organism>
<name>A0AA38RIT3_9PEZI</name>
<proteinExistence type="predicted"/>
<evidence type="ECO:0000313" key="3">
    <source>
        <dbReference type="Proteomes" id="UP001174694"/>
    </source>
</evidence>
<accession>A0AA38RIT3</accession>
<evidence type="ECO:0000256" key="1">
    <source>
        <dbReference type="SAM" id="MobiDB-lite"/>
    </source>
</evidence>
<protein>
    <submittedName>
        <fullName evidence="2">Uncharacterized protein</fullName>
    </submittedName>
</protein>
<feature type="region of interest" description="Disordered" evidence="1">
    <location>
        <begin position="43"/>
        <end position="68"/>
    </location>
</feature>
<comment type="caution">
    <text evidence="2">The sequence shown here is derived from an EMBL/GenBank/DDBJ whole genome shotgun (WGS) entry which is preliminary data.</text>
</comment>
<dbReference type="Proteomes" id="UP001174694">
    <property type="component" value="Unassembled WGS sequence"/>
</dbReference>
<gene>
    <name evidence="2" type="ORF">NKR23_g10914</name>
</gene>
<sequence length="116" mass="13212">MKAASLRLDLKEQPKRLCLEPWKGTNIPIQELRHQLRFSEVAAMSREEDPERSAYNGENDGGGIAPFDIRDTADRQAIEAALTWTRQLADARGYQQTEELFGLRVSMALRASWTFC</sequence>